<dbReference type="Proteomes" id="UP000308181">
    <property type="component" value="Unassembled WGS sequence"/>
</dbReference>
<protein>
    <submittedName>
        <fullName evidence="2">WG repeat-containing protein</fullName>
    </submittedName>
</protein>
<feature type="compositionally biased region" description="Polar residues" evidence="1">
    <location>
        <begin position="53"/>
        <end position="69"/>
    </location>
</feature>
<comment type="caution">
    <text evidence="2">The sequence shown here is derived from an EMBL/GenBank/DDBJ whole genome shotgun (WGS) entry which is preliminary data.</text>
</comment>
<organism evidence="2 3">
    <name type="scientific">Pedobacter cryophilus</name>
    <dbReference type="NCBI Taxonomy" id="2571271"/>
    <lineage>
        <taxon>Bacteria</taxon>
        <taxon>Pseudomonadati</taxon>
        <taxon>Bacteroidota</taxon>
        <taxon>Sphingobacteriia</taxon>
        <taxon>Sphingobacteriales</taxon>
        <taxon>Sphingobacteriaceae</taxon>
        <taxon>Pedobacter</taxon>
    </lineage>
</organism>
<dbReference type="InterPro" id="IPR032774">
    <property type="entry name" value="WG_beta_rep"/>
</dbReference>
<sequence length="674" mass="75597">MKNLSVKRFFIALISISTITVQQINAQYVPAYDKNGVRTSSDKAAEEARNKQNKPFVTPKSSPSTTEAATTRRYVAPASSSQLKELADAKRRLVVYELGFLGELNGNLRMVQSRFNYNWGYLNSDDDIVLSLAYDGLKFSTPSYFGVKKFGYWGFVDQAGKVVISIKYDDLNSEVNGGIAMVTRMGKKIFVDIAGTEFGREYNDIHQFSEGLASVKTGKLWGFIDKSGKMVIPAKYDSADAFGNGLAPVKMKGKSGYINASGKLVIPLIYDDASVFYNGLAKVILNGKSGFIDPNGKVVIALKYDRVSFFKDGLALVSQKGKVGYINTLGYAVIPLLYDDYKAESNGYFAMKKGKYWGFLDKNGAILIDFQFDEIVTSFNIPAPNYPGKIPEDGHTLLRLRSPIALVNKDHEQFTIDARGKMVGSSKIISPTGYDKFTPFINEVAAVSLNGKWGMINKKGDVIIPIEYESEPYEASGLVKVKLSNKFGFLDKTGKIVIPIKYDEADLFSDNFARVKTNGKWGVIDKTGKAVLEMKYDEIKFELAHIDDRFLAQLNGKWSVLDKSGKEIFENKYDNIERTPTGFLVQLNSKWGLIDKTGKEIVEIKYDEKCQEADFFIIGLNDVETRSWAIKKYGNKIFQIIRERPKSPEIGMIYFLLDNKFYLFDYNGKKLKLN</sequence>
<dbReference type="Pfam" id="PF14903">
    <property type="entry name" value="WG_beta_rep"/>
    <property type="match status" value="8"/>
</dbReference>
<evidence type="ECO:0000256" key="1">
    <source>
        <dbReference type="SAM" id="MobiDB-lite"/>
    </source>
</evidence>
<feature type="compositionally biased region" description="Basic and acidic residues" evidence="1">
    <location>
        <begin position="40"/>
        <end position="50"/>
    </location>
</feature>
<proteinExistence type="predicted"/>
<reference evidence="2 3" key="1">
    <citation type="submission" date="2019-04" db="EMBL/GenBank/DDBJ databases">
        <title>Pedobacter sp. AR-3-17 sp. nov., isolated from Arctic soil.</title>
        <authorList>
            <person name="Dahal R.H."/>
            <person name="Kim D.-U."/>
        </authorList>
    </citation>
    <scope>NUCLEOTIDE SEQUENCE [LARGE SCALE GENOMIC DNA]</scope>
    <source>
        <strain evidence="2 3">AR-3-17</strain>
    </source>
</reference>
<dbReference type="PANTHER" id="PTHR37841">
    <property type="entry name" value="GLR2918 PROTEIN"/>
    <property type="match status" value="1"/>
</dbReference>
<dbReference type="SUPFAM" id="SSF69360">
    <property type="entry name" value="Cell wall binding repeat"/>
    <property type="match status" value="2"/>
</dbReference>
<evidence type="ECO:0000313" key="2">
    <source>
        <dbReference type="EMBL" id="TKC00784.1"/>
    </source>
</evidence>
<gene>
    <name evidence="2" type="ORF">FA046_03660</name>
</gene>
<evidence type="ECO:0000313" key="3">
    <source>
        <dbReference type="Proteomes" id="UP000308181"/>
    </source>
</evidence>
<name>A0A4U1C7Y0_9SPHI</name>
<dbReference type="RefSeq" id="WP_136824990.1">
    <property type="nucleotide sequence ID" value="NZ_SWBP01000001.1"/>
</dbReference>
<dbReference type="AlphaFoldDB" id="A0A4U1C7Y0"/>
<keyword evidence="3" id="KW-1185">Reference proteome</keyword>
<accession>A0A4U1C7Y0</accession>
<dbReference type="PANTHER" id="PTHR37841:SF1">
    <property type="entry name" value="DUF3298 DOMAIN-CONTAINING PROTEIN"/>
    <property type="match status" value="1"/>
</dbReference>
<dbReference type="OrthoDB" id="697275at2"/>
<feature type="region of interest" description="Disordered" evidence="1">
    <location>
        <begin position="40"/>
        <end position="71"/>
    </location>
</feature>
<dbReference type="EMBL" id="SWBP01000001">
    <property type="protein sequence ID" value="TKC00784.1"/>
    <property type="molecule type" value="Genomic_DNA"/>
</dbReference>